<dbReference type="PANTHER" id="PTHR37422">
    <property type="entry name" value="TEICHURONIC ACID BIOSYNTHESIS PROTEIN TUAE"/>
    <property type="match status" value="1"/>
</dbReference>
<dbReference type="PANTHER" id="PTHR37422:SF13">
    <property type="entry name" value="LIPOPOLYSACCHARIDE BIOSYNTHESIS PROTEIN PA4999-RELATED"/>
    <property type="match status" value="1"/>
</dbReference>
<feature type="transmembrane region" description="Helical" evidence="5">
    <location>
        <begin position="271"/>
        <end position="291"/>
    </location>
</feature>
<feature type="transmembrane region" description="Helical" evidence="5">
    <location>
        <begin position="384"/>
        <end position="405"/>
    </location>
</feature>
<feature type="transmembrane region" description="Helical" evidence="5">
    <location>
        <begin position="201"/>
        <end position="220"/>
    </location>
</feature>
<evidence type="ECO:0000256" key="5">
    <source>
        <dbReference type="SAM" id="Phobius"/>
    </source>
</evidence>
<accession>A0ABS4XUI3</accession>
<feature type="transmembrane region" description="Helical" evidence="5">
    <location>
        <begin position="412"/>
        <end position="429"/>
    </location>
</feature>
<dbReference type="GO" id="GO:0016874">
    <property type="term" value="F:ligase activity"/>
    <property type="evidence" value="ECO:0007669"/>
    <property type="project" value="UniProtKB-KW"/>
</dbReference>
<feature type="transmembrane region" description="Helical" evidence="5">
    <location>
        <begin position="148"/>
        <end position="170"/>
    </location>
</feature>
<dbReference type="Proteomes" id="UP001195422">
    <property type="component" value="Unassembled WGS sequence"/>
</dbReference>
<reference evidence="7 8" key="1">
    <citation type="submission" date="2021-03" db="EMBL/GenBank/DDBJ databases">
        <title>Sequencing the genomes of 1000 actinobacteria strains.</title>
        <authorList>
            <person name="Klenk H.-P."/>
        </authorList>
    </citation>
    <scope>NUCLEOTIDE SEQUENCE [LARGE SCALE GENOMIC DNA]</scope>
    <source>
        <strain evidence="7 8">DSM 20168</strain>
    </source>
</reference>
<evidence type="ECO:0000259" key="6">
    <source>
        <dbReference type="Pfam" id="PF04932"/>
    </source>
</evidence>
<feature type="transmembrane region" description="Helical" evidence="5">
    <location>
        <begin position="21"/>
        <end position="39"/>
    </location>
</feature>
<keyword evidence="8" id="KW-1185">Reference proteome</keyword>
<organism evidence="7 8">
    <name type="scientific">Glutamicibacter protophormiae</name>
    <name type="common">Brevibacterium protophormiae</name>
    <dbReference type="NCBI Taxonomy" id="37930"/>
    <lineage>
        <taxon>Bacteria</taxon>
        <taxon>Bacillati</taxon>
        <taxon>Actinomycetota</taxon>
        <taxon>Actinomycetes</taxon>
        <taxon>Micrococcales</taxon>
        <taxon>Micrococcaceae</taxon>
        <taxon>Glutamicibacter</taxon>
    </lineage>
</organism>
<gene>
    <name evidence="7" type="ORF">JOF39_002469</name>
</gene>
<evidence type="ECO:0000256" key="2">
    <source>
        <dbReference type="ARBA" id="ARBA00022692"/>
    </source>
</evidence>
<feature type="transmembrane region" description="Helical" evidence="5">
    <location>
        <begin position="232"/>
        <end position="259"/>
    </location>
</feature>
<dbReference type="RefSeq" id="WP_188947898.1">
    <property type="nucleotide sequence ID" value="NZ_BMPH01000004.1"/>
</dbReference>
<feature type="transmembrane region" description="Helical" evidence="5">
    <location>
        <begin position="51"/>
        <end position="71"/>
    </location>
</feature>
<keyword evidence="7" id="KW-0436">Ligase</keyword>
<dbReference type="InterPro" id="IPR007016">
    <property type="entry name" value="O-antigen_ligase-rel_domated"/>
</dbReference>
<dbReference type="Pfam" id="PF04932">
    <property type="entry name" value="Wzy_C"/>
    <property type="match status" value="1"/>
</dbReference>
<proteinExistence type="predicted"/>
<feature type="transmembrane region" description="Helical" evidence="5">
    <location>
        <begin position="346"/>
        <end position="372"/>
    </location>
</feature>
<feature type="transmembrane region" description="Helical" evidence="5">
    <location>
        <begin position="83"/>
        <end position="106"/>
    </location>
</feature>
<dbReference type="EMBL" id="JAGIOJ010000001">
    <property type="protein sequence ID" value="MBP2399388.1"/>
    <property type="molecule type" value="Genomic_DNA"/>
</dbReference>
<name>A0ABS4XUI3_GLUPR</name>
<evidence type="ECO:0000256" key="4">
    <source>
        <dbReference type="ARBA" id="ARBA00023136"/>
    </source>
</evidence>
<feature type="transmembrane region" description="Helical" evidence="5">
    <location>
        <begin position="623"/>
        <end position="640"/>
    </location>
</feature>
<keyword evidence="2 5" id="KW-0812">Transmembrane</keyword>
<evidence type="ECO:0000313" key="8">
    <source>
        <dbReference type="Proteomes" id="UP001195422"/>
    </source>
</evidence>
<keyword evidence="3 5" id="KW-1133">Transmembrane helix</keyword>
<comment type="subcellular location">
    <subcellularLocation>
        <location evidence="1">Membrane</location>
        <topology evidence="1">Multi-pass membrane protein</topology>
    </subcellularLocation>
</comment>
<protein>
    <submittedName>
        <fullName evidence="7">O-antigen ligase</fullName>
    </submittedName>
</protein>
<feature type="domain" description="O-antigen ligase-related" evidence="6">
    <location>
        <begin position="234"/>
        <end position="359"/>
    </location>
</feature>
<sequence>MLTIALPAPANTPVKTTRTSVKSDAVTGLSIYVALMFLIPSDRVVAQLGGSGTPSVVFSIGLLVWWLWFRARRSTRARFPNPVVIAFTLFCIAVLASEVVAATMTVPMMDRNAADTGLIKLASYAGVFFVAADGIPSFDRLMVLIRRLVFAGALVALLGVYQFATGTVLIDRIPTPGLASSDGGIDMRGGYMRPRGTARHALEFASVITSILPLALALCVGDQTRRVIRRLVPVMLLVLTALISLTRSALIGLVLGFVAMFPFWDSKVRRIAIASMIAGMGAAAVAFPQLIRTIGDMFSAVDSSVNSRTDSYGVAFEIFEIHPWFGRGFGTFLPSYRILDNQLLQLLLEIGIVGILCFLGLLLTSVYCLFAVRKAKMSTLESHVGVGLAASITVGASLMAFFDALSFPQAPGVLFLVLGLAAAYVRLVGEENTYNRIMIPVVSVSKHRAHLLATVAAMLVLLIAAPVAMAIKSTPGIVWAQRDVVFLPPASSVGGNSLRSDARDLIPFATMVEHSYDGVHGLDAIQTVSAPIYGTGISSGSAVYVPNAGGQWQTYMTDAIISVEVVADTNEAALQKLNVMTDEIVALAAQPQADMKIIESAYILTDTYPEEVVPQTIMPRTKWALLLFGFLTIVGVGFAYDLTRRKLGWP</sequence>
<comment type="caution">
    <text evidence="7">The sequence shown here is derived from an EMBL/GenBank/DDBJ whole genome shotgun (WGS) entry which is preliminary data.</text>
</comment>
<feature type="transmembrane region" description="Helical" evidence="5">
    <location>
        <begin position="449"/>
        <end position="471"/>
    </location>
</feature>
<dbReference type="InterPro" id="IPR051533">
    <property type="entry name" value="WaaL-like"/>
</dbReference>
<keyword evidence="4 5" id="KW-0472">Membrane</keyword>
<evidence type="ECO:0000256" key="1">
    <source>
        <dbReference type="ARBA" id="ARBA00004141"/>
    </source>
</evidence>
<evidence type="ECO:0000256" key="3">
    <source>
        <dbReference type="ARBA" id="ARBA00022989"/>
    </source>
</evidence>
<evidence type="ECO:0000313" key="7">
    <source>
        <dbReference type="EMBL" id="MBP2399388.1"/>
    </source>
</evidence>